<evidence type="ECO:0000313" key="2">
    <source>
        <dbReference type="Proteomes" id="UP000824782"/>
    </source>
</evidence>
<organism evidence="1 2">
    <name type="scientific">Engystomops pustulosus</name>
    <name type="common">Tungara frog</name>
    <name type="synonym">Physalaemus pustulosus</name>
    <dbReference type="NCBI Taxonomy" id="76066"/>
    <lineage>
        <taxon>Eukaryota</taxon>
        <taxon>Metazoa</taxon>
        <taxon>Chordata</taxon>
        <taxon>Craniata</taxon>
        <taxon>Vertebrata</taxon>
        <taxon>Euteleostomi</taxon>
        <taxon>Amphibia</taxon>
        <taxon>Batrachia</taxon>
        <taxon>Anura</taxon>
        <taxon>Neobatrachia</taxon>
        <taxon>Hyloidea</taxon>
        <taxon>Leptodactylidae</taxon>
        <taxon>Leiuperinae</taxon>
        <taxon>Engystomops</taxon>
    </lineage>
</organism>
<dbReference type="AlphaFoldDB" id="A0AAV7BGG7"/>
<dbReference type="EMBL" id="WNYA01000005">
    <property type="protein sequence ID" value="KAG8571529.1"/>
    <property type="molecule type" value="Genomic_DNA"/>
</dbReference>
<keyword evidence="2" id="KW-1185">Reference proteome</keyword>
<accession>A0AAV7BGG7</accession>
<sequence length="82" mass="9653">MLENSTEHKSSQDNVMATFCPLHLAHPPVSYMKGARPCAWQHRNFYLLYRRGRKSEDHAVELCSKRVLRAQKRYNSTILQHI</sequence>
<comment type="caution">
    <text evidence="1">The sequence shown here is derived from an EMBL/GenBank/DDBJ whole genome shotgun (WGS) entry which is preliminary data.</text>
</comment>
<proteinExistence type="predicted"/>
<dbReference type="Proteomes" id="UP000824782">
    <property type="component" value="Unassembled WGS sequence"/>
</dbReference>
<protein>
    <submittedName>
        <fullName evidence="1">Uncharacterized protein</fullName>
    </submittedName>
</protein>
<reference evidence="1" key="1">
    <citation type="thesis" date="2020" institute="ProQuest LLC" country="789 East Eisenhower Parkway, Ann Arbor, MI, USA">
        <title>Comparative Genomics and Chromosome Evolution.</title>
        <authorList>
            <person name="Mudd A.B."/>
        </authorList>
    </citation>
    <scope>NUCLEOTIDE SEQUENCE</scope>
    <source>
        <strain evidence="1">237g6f4</strain>
        <tissue evidence="1">Blood</tissue>
    </source>
</reference>
<evidence type="ECO:0000313" key="1">
    <source>
        <dbReference type="EMBL" id="KAG8571529.1"/>
    </source>
</evidence>
<name>A0AAV7BGG7_ENGPU</name>
<gene>
    <name evidence="1" type="ORF">GDO81_011684</name>
</gene>